<accession>A0A444RNV4</accession>
<feature type="transmembrane region" description="Helical" evidence="8">
    <location>
        <begin position="151"/>
        <end position="173"/>
    </location>
</feature>
<keyword evidence="5 8" id="KW-0472">Membrane</keyword>
<dbReference type="Gene3D" id="1.20.1250.20">
    <property type="entry name" value="MFS general substrate transporter like domains"/>
    <property type="match status" value="1"/>
</dbReference>
<evidence type="ECO:0000256" key="8">
    <source>
        <dbReference type="SAM" id="Phobius"/>
    </source>
</evidence>
<evidence type="ECO:0000259" key="9">
    <source>
        <dbReference type="PROSITE" id="PS51471"/>
    </source>
</evidence>
<comment type="similarity">
    <text evidence="6">Belongs to the major facilitator superfamily. Allantoate permease family.</text>
</comment>
<evidence type="ECO:0000256" key="1">
    <source>
        <dbReference type="ARBA" id="ARBA00004141"/>
    </source>
</evidence>
<dbReference type="EMBL" id="RSDZ01000122">
    <property type="protein sequence ID" value="RXG42832.1"/>
    <property type="molecule type" value="Genomic_DNA"/>
</dbReference>
<dbReference type="PANTHER" id="PTHR43791:SF43">
    <property type="entry name" value="MAJOR FACILITATOR SUPERFAMILY (MFS) PROFILE DOMAIN-CONTAINING PROTEIN"/>
    <property type="match status" value="1"/>
</dbReference>
<dbReference type="InterPro" id="IPR044861">
    <property type="entry name" value="IPNS-like_FE2OG_OXY"/>
</dbReference>
<dbReference type="Gene3D" id="2.60.120.330">
    <property type="entry name" value="B-lactam Antibiotic, Isopenicillin N Synthase, Chain"/>
    <property type="match status" value="1"/>
</dbReference>
<keyword evidence="4 8" id="KW-1133">Transmembrane helix</keyword>
<evidence type="ECO:0000256" key="3">
    <source>
        <dbReference type="ARBA" id="ARBA00022692"/>
    </source>
</evidence>
<name>A0A444RNV4_VERDA</name>
<dbReference type="InterPro" id="IPR005123">
    <property type="entry name" value="Oxoglu/Fe-dep_dioxygenase_dom"/>
</dbReference>
<evidence type="ECO:0000256" key="7">
    <source>
        <dbReference type="SAM" id="MobiDB-lite"/>
    </source>
</evidence>
<comment type="subcellular location">
    <subcellularLocation>
        <location evidence="1">Membrane</location>
        <topology evidence="1">Multi-pass membrane protein</topology>
    </subcellularLocation>
</comment>
<feature type="transmembrane region" description="Helical" evidence="8">
    <location>
        <begin position="125"/>
        <end position="145"/>
    </location>
</feature>
<dbReference type="InterPro" id="IPR036259">
    <property type="entry name" value="MFS_trans_sf"/>
</dbReference>
<proteinExistence type="inferred from homology"/>
<dbReference type="InterPro" id="IPR026992">
    <property type="entry name" value="DIOX_N"/>
</dbReference>
<feature type="region of interest" description="Disordered" evidence="7">
    <location>
        <begin position="1"/>
        <end position="23"/>
    </location>
</feature>
<dbReference type="InterPro" id="IPR011701">
    <property type="entry name" value="MFS"/>
</dbReference>
<evidence type="ECO:0000256" key="6">
    <source>
        <dbReference type="ARBA" id="ARBA00037968"/>
    </source>
</evidence>
<feature type="transmembrane region" description="Helical" evidence="8">
    <location>
        <begin position="416"/>
        <end position="438"/>
    </location>
</feature>
<dbReference type="Pfam" id="PF14226">
    <property type="entry name" value="DIOX_N"/>
    <property type="match status" value="1"/>
</dbReference>
<feature type="compositionally biased region" description="Basic and acidic residues" evidence="7">
    <location>
        <begin position="492"/>
        <end position="505"/>
    </location>
</feature>
<reference evidence="10 11" key="1">
    <citation type="submission" date="2018-12" db="EMBL/GenBank/DDBJ databases">
        <title>Genome of Verticillium dahliae isolate Getta Getta.</title>
        <authorList>
            <person name="Gardiner D.M."/>
        </authorList>
    </citation>
    <scope>NUCLEOTIDE SEQUENCE [LARGE SCALE GENOMIC DNA]</scope>
    <source>
        <strain evidence="10 11">Getta Getta</strain>
    </source>
</reference>
<dbReference type="Pfam" id="PF03171">
    <property type="entry name" value="2OG-FeII_Oxy"/>
    <property type="match status" value="1"/>
</dbReference>
<dbReference type="SUPFAM" id="SSF103473">
    <property type="entry name" value="MFS general substrate transporter"/>
    <property type="match status" value="1"/>
</dbReference>
<evidence type="ECO:0000256" key="2">
    <source>
        <dbReference type="ARBA" id="ARBA00022448"/>
    </source>
</evidence>
<dbReference type="PROSITE" id="PS51471">
    <property type="entry name" value="FE2OG_OXY"/>
    <property type="match status" value="1"/>
</dbReference>
<sequence>MADHEKTPHPSVMAETVQRSGEDETRENAWIRLMTVVHWYPRDMPSKEKKLVLKLDLMILVYGCLCFFTKYLDQASLTNAYVTGMREELGMFANELNYAVITFWSSYCVFMIPACYYLTRYPVNVVLPLCEIGWGTATFGLAWAQNVDTVYAMRFFVGLFEACSFTGVIYVIGSWMRKREIARRVALFYMAAPLGTMFAGYLQTAAYRGLTGVGGLSGWRWLFIVDAIITIPISFLGFFVFPDVPHRSRPRCLSPDEHAFARARLAGQTAPSQLKVSRDIFARVFRRWHWYLFVALWSIGNQNNQIPGSPFSLYLRANNDLYSVTRINTLPTVATAVSIVTAFTTCAVADRIGRFWPLLLAVSVPTVVAHALLVAWHIGEAGRVAAFTIGGFEGALFPLTMAWATVAMAGDAEERAVVTASMNAIGQAIVAWSQLLQFPAVEAPRFKKGFLGGLITSVVQFGVIFAIMWFAHREDVTKRASEEYSDGQPGDEEQHRDERQKEEKSIEGRSVFLGAQCMHIRRSPGIATSLELPLDILPIDPVVFLYPLRSVADIPLLARVELFAPTESPSPPAIMATAVSGEGLVIPLIDFSGFLHGDAAERQATARAILHGFQTAGFIYLKNHPIDEATLARAFAASAAFFAQADEAKLALGWTTPEANRGYSAPGREKVSQLTDVSAVSAVRQAAPDLKESFEIGREGVPGHPNQWPAEGEGESEGDAAAAAAVAGFRAEMLAFFARCKALHVEVMRAIGAGMGLADGFFDGFTDDGDNTLRLLHYPAVDPAVFRVRAGQVRAGEHSDYGSVTLLFQDARGGLQVRGPAGRFVDATPIPGTVVVNAGDLLARWSNDTIRSTVHRVVEPPGGGADGDVYPPRYSIAYFCNPNYKDYIEALPGTYASEAEKKYEGINSGEYLVQRLTATY</sequence>
<dbReference type="GO" id="GO:0016020">
    <property type="term" value="C:membrane"/>
    <property type="evidence" value="ECO:0007669"/>
    <property type="project" value="UniProtKB-SubCell"/>
</dbReference>
<dbReference type="Proteomes" id="UP000288725">
    <property type="component" value="Unassembled WGS sequence"/>
</dbReference>
<evidence type="ECO:0000313" key="10">
    <source>
        <dbReference type="EMBL" id="RXG42832.1"/>
    </source>
</evidence>
<feature type="transmembrane region" description="Helical" evidence="8">
    <location>
        <begin position="51"/>
        <end position="72"/>
    </location>
</feature>
<feature type="transmembrane region" description="Helical" evidence="8">
    <location>
        <begin position="96"/>
        <end position="118"/>
    </location>
</feature>
<dbReference type="FunFam" id="1.20.1250.20:FF:000065">
    <property type="entry name" value="Putative MFS pantothenate transporter"/>
    <property type="match status" value="1"/>
</dbReference>
<feature type="region of interest" description="Disordered" evidence="7">
    <location>
        <begin position="696"/>
        <end position="715"/>
    </location>
</feature>
<dbReference type="PANTHER" id="PTHR43791">
    <property type="entry name" value="PERMEASE-RELATED"/>
    <property type="match status" value="1"/>
</dbReference>
<dbReference type="GO" id="GO:0044283">
    <property type="term" value="P:small molecule biosynthetic process"/>
    <property type="evidence" value="ECO:0007669"/>
    <property type="project" value="UniProtKB-ARBA"/>
</dbReference>
<evidence type="ECO:0000313" key="11">
    <source>
        <dbReference type="Proteomes" id="UP000288725"/>
    </source>
</evidence>
<feature type="transmembrane region" description="Helical" evidence="8">
    <location>
        <begin position="355"/>
        <end position="378"/>
    </location>
</feature>
<evidence type="ECO:0000256" key="4">
    <source>
        <dbReference type="ARBA" id="ARBA00022989"/>
    </source>
</evidence>
<feature type="transmembrane region" description="Helical" evidence="8">
    <location>
        <begin position="450"/>
        <end position="471"/>
    </location>
</feature>
<feature type="transmembrane region" description="Helical" evidence="8">
    <location>
        <begin position="384"/>
        <end position="404"/>
    </location>
</feature>
<organism evidence="10 11">
    <name type="scientific">Verticillium dahliae</name>
    <name type="common">Verticillium wilt</name>
    <dbReference type="NCBI Taxonomy" id="27337"/>
    <lineage>
        <taxon>Eukaryota</taxon>
        <taxon>Fungi</taxon>
        <taxon>Dikarya</taxon>
        <taxon>Ascomycota</taxon>
        <taxon>Pezizomycotina</taxon>
        <taxon>Sordariomycetes</taxon>
        <taxon>Hypocreomycetidae</taxon>
        <taxon>Glomerellales</taxon>
        <taxon>Plectosphaerellaceae</taxon>
        <taxon>Verticillium</taxon>
    </lineage>
</organism>
<dbReference type="GO" id="GO:0022857">
    <property type="term" value="F:transmembrane transporter activity"/>
    <property type="evidence" value="ECO:0007669"/>
    <property type="project" value="InterPro"/>
</dbReference>
<comment type="caution">
    <text evidence="10">The sequence shown here is derived from an EMBL/GenBank/DDBJ whole genome shotgun (WGS) entry which is preliminary data.</text>
</comment>
<feature type="transmembrane region" description="Helical" evidence="8">
    <location>
        <begin position="185"/>
        <end position="207"/>
    </location>
</feature>
<dbReference type="FunFam" id="2.60.120.330:FF:000030">
    <property type="entry name" value="Thymine dioxygenase"/>
    <property type="match status" value="1"/>
</dbReference>
<protein>
    <recommendedName>
        <fullName evidence="9">Fe2OG dioxygenase domain-containing protein</fullName>
    </recommendedName>
</protein>
<dbReference type="AlphaFoldDB" id="A0A444RNV4"/>
<feature type="transmembrane region" description="Helical" evidence="8">
    <location>
        <begin position="219"/>
        <end position="241"/>
    </location>
</feature>
<feature type="domain" description="Fe2OG dioxygenase" evidence="9">
    <location>
        <begin position="769"/>
        <end position="882"/>
    </location>
</feature>
<feature type="region of interest" description="Disordered" evidence="7">
    <location>
        <begin position="480"/>
        <end position="505"/>
    </location>
</feature>
<evidence type="ECO:0000256" key="5">
    <source>
        <dbReference type="ARBA" id="ARBA00023136"/>
    </source>
</evidence>
<feature type="transmembrane region" description="Helical" evidence="8">
    <location>
        <begin position="327"/>
        <end position="348"/>
    </location>
</feature>
<dbReference type="InterPro" id="IPR027443">
    <property type="entry name" value="IPNS-like_sf"/>
</dbReference>
<keyword evidence="3 8" id="KW-0812">Transmembrane</keyword>
<dbReference type="Pfam" id="PF07690">
    <property type="entry name" value="MFS_1"/>
    <property type="match status" value="1"/>
</dbReference>
<keyword evidence="2" id="KW-0813">Transport</keyword>
<gene>
    <name evidence="10" type="ORF">VDGE_09819</name>
</gene>
<dbReference type="SUPFAM" id="SSF51197">
    <property type="entry name" value="Clavaminate synthase-like"/>
    <property type="match status" value="1"/>
</dbReference>